<dbReference type="Gene3D" id="6.10.340.10">
    <property type="match status" value="1"/>
</dbReference>
<evidence type="ECO:0000256" key="4">
    <source>
        <dbReference type="ARBA" id="ARBA00022553"/>
    </source>
</evidence>
<comment type="subcellular location">
    <subcellularLocation>
        <location evidence="2">Cell membrane</location>
    </subcellularLocation>
</comment>
<dbReference type="PANTHER" id="PTHR45436">
    <property type="entry name" value="SENSOR HISTIDINE KINASE YKOH"/>
    <property type="match status" value="1"/>
</dbReference>
<dbReference type="SUPFAM" id="SSF47384">
    <property type="entry name" value="Homodimeric domain of signal transducing histidine kinase"/>
    <property type="match status" value="1"/>
</dbReference>
<evidence type="ECO:0000256" key="2">
    <source>
        <dbReference type="ARBA" id="ARBA00004236"/>
    </source>
</evidence>
<dbReference type="EMBL" id="BAABBA010000006">
    <property type="protein sequence ID" value="GAA4287135.1"/>
    <property type="molecule type" value="Genomic_DNA"/>
</dbReference>
<dbReference type="SMART" id="SM00304">
    <property type="entry name" value="HAMP"/>
    <property type="match status" value="1"/>
</dbReference>
<keyword evidence="8 11" id="KW-1133">Transmembrane helix</keyword>
<keyword evidence="4" id="KW-0597">Phosphoprotein</keyword>
<dbReference type="PRINTS" id="PR00344">
    <property type="entry name" value="BCTRLSENSOR"/>
</dbReference>
<evidence type="ECO:0000313" key="14">
    <source>
        <dbReference type="EMBL" id="GAA4287135.1"/>
    </source>
</evidence>
<dbReference type="PROSITE" id="PS50885">
    <property type="entry name" value="HAMP"/>
    <property type="match status" value="1"/>
</dbReference>
<reference evidence="15" key="1">
    <citation type="journal article" date="2019" name="Int. J. Syst. Evol. Microbiol.">
        <title>The Global Catalogue of Microorganisms (GCM) 10K type strain sequencing project: providing services to taxonomists for standard genome sequencing and annotation.</title>
        <authorList>
            <consortium name="The Broad Institute Genomics Platform"/>
            <consortium name="The Broad Institute Genome Sequencing Center for Infectious Disease"/>
            <person name="Wu L."/>
            <person name="Ma J."/>
        </authorList>
    </citation>
    <scope>NUCLEOTIDE SEQUENCE [LARGE SCALE GENOMIC DNA]</scope>
    <source>
        <strain evidence="15">JCM 17459</strain>
    </source>
</reference>
<comment type="catalytic activity">
    <reaction evidence="1">
        <text>ATP + protein L-histidine = ADP + protein N-phospho-L-histidine.</text>
        <dbReference type="EC" id="2.7.13.3"/>
    </reaction>
</comment>
<evidence type="ECO:0000256" key="10">
    <source>
        <dbReference type="ARBA" id="ARBA00023136"/>
    </source>
</evidence>
<dbReference type="Gene3D" id="3.30.565.10">
    <property type="entry name" value="Histidine kinase-like ATPase, C-terminal domain"/>
    <property type="match status" value="1"/>
</dbReference>
<dbReference type="InterPro" id="IPR036890">
    <property type="entry name" value="HATPase_C_sf"/>
</dbReference>
<dbReference type="Pfam" id="PF00672">
    <property type="entry name" value="HAMP"/>
    <property type="match status" value="1"/>
</dbReference>
<feature type="domain" description="Histidine kinase" evidence="12">
    <location>
        <begin position="266"/>
        <end position="475"/>
    </location>
</feature>
<evidence type="ECO:0000313" key="15">
    <source>
        <dbReference type="Proteomes" id="UP001499841"/>
    </source>
</evidence>
<dbReference type="GO" id="GO:0016301">
    <property type="term" value="F:kinase activity"/>
    <property type="evidence" value="ECO:0007669"/>
    <property type="project" value="UniProtKB-KW"/>
</dbReference>
<keyword evidence="9" id="KW-0902">Two-component regulatory system</keyword>
<sequence>MRRTTDGTSRGMTVRARILALTLLLTGLTLAIAGGTAYVLQLGRVDQGIDASLRRTTEEFSSYAGDAAARGGASADPKQLIYGGMVREVPGTNEGMIGFVGERLEYTMPSGVPLADDPDLVAHLTAQLDAAAGSGQGRIASFTTATTEYRYALVPLRVGGVGVGALVVAFDRTAEHASVDETFRTYALVSVAAFAVLAAVGWLLSGRLLKPVRQLRETAEQISETDLSGRIDVRGNDDLSDLARTFNAMLARLEDAFTSQRRLLDDAGHELRTPITIVRGHLELMDPTDAQDAAATKELALSELDRMHRLADDLVMLARSEQPDFVQPAPTALGLLLDNVLDQARQLGDRRWRVDERLEADAAVDSQRLTQAMLQLAANAVKFSEDGSTVAIGSGLRGDRLHLWVRDEGIGIAPEQRERIFDRFARAPGEAGRREGAGLGLAIVAAIAEAHRGAVRVDSHPGAGSIFILDLPAVAVQTHVAEEPDADDDRAGRP</sequence>
<proteinExistence type="predicted"/>
<evidence type="ECO:0000256" key="11">
    <source>
        <dbReference type="SAM" id="Phobius"/>
    </source>
</evidence>
<gene>
    <name evidence="14" type="ORF">GCM10022262_14940</name>
</gene>
<dbReference type="InterPro" id="IPR004358">
    <property type="entry name" value="Sig_transdc_His_kin-like_C"/>
</dbReference>
<evidence type="ECO:0000256" key="6">
    <source>
        <dbReference type="ARBA" id="ARBA00022692"/>
    </source>
</evidence>
<evidence type="ECO:0000259" key="12">
    <source>
        <dbReference type="PROSITE" id="PS50109"/>
    </source>
</evidence>
<dbReference type="CDD" id="cd00082">
    <property type="entry name" value="HisKA"/>
    <property type="match status" value="1"/>
</dbReference>
<dbReference type="Proteomes" id="UP001499841">
    <property type="component" value="Unassembled WGS sequence"/>
</dbReference>
<comment type="caution">
    <text evidence="14">The sequence shown here is derived from an EMBL/GenBank/DDBJ whole genome shotgun (WGS) entry which is preliminary data.</text>
</comment>
<feature type="domain" description="HAMP" evidence="13">
    <location>
        <begin position="206"/>
        <end position="258"/>
    </location>
</feature>
<protein>
    <recommendedName>
        <fullName evidence="3">histidine kinase</fullName>
        <ecNumber evidence="3">2.7.13.3</ecNumber>
    </recommendedName>
</protein>
<dbReference type="InterPro" id="IPR050428">
    <property type="entry name" value="TCS_sensor_his_kinase"/>
</dbReference>
<dbReference type="SMART" id="SM00387">
    <property type="entry name" value="HATPase_c"/>
    <property type="match status" value="1"/>
</dbReference>
<dbReference type="Pfam" id="PF00512">
    <property type="entry name" value="HisKA"/>
    <property type="match status" value="1"/>
</dbReference>
<keyword evidence="15" id="KW-1185">Reference proteome</keyword>
<dbReference type="PROSITE" id="PS50109">
    <property type="entry name" value="HIS_KIN"/>
    <property type="match status" value="1"/>
</dbReference>
<evidence type="ECO:0000256" key="7">
    <source>
        <dbReference type="ARBA" id="ARBA00022777"/>
    </source>
</evidence>
<dbReference type="InterPro" id="IPR003594">
    <property type="entry name" value="HATPase_dom"/>
</dbReference>
<dbReference type="CDD" id="cd06225">
    <property type="entry name" value="HAMP"/>
    <property type="match status" value="1"/>
</dbReference>
<dbReference type="Pfam" id="PF02518">
    <property type="entry name" value="HATPase_c"/>
    <property type="match status" value="1"/>
</dbReference>
<dbReference type="SMART" id="SM00388">
    <property type="entry name" value="HisKA"/>
    <property type="match status" value="1"/>
</dbReference>
<dbReference type="EC" id="2.7.13.3" evidence="3"/>
<evidence type="ECO:0000256" key="9">
    <source>
        <dbReference type="ARBA" id="ARBA00023012"/>
    </source>
</evidence>
<evidence type="ECO:0000256" key="3">
    <source>
        <dbReference type="ARBA" id="ARBA00012438"/>
    </source>
</evidence>
<dbReference type="InterPro" id="IPR036097">
    <property type="entry name" value="HisK_dim/P_sf"/>
</dbReference>
<keyword evidence="7 14" id="KW-0418">Kinase</keyword>
<keyword evidence="10 11" id="KW-0472">Membrane</keyword>
<organism evidence="14 15">
    <name type="scientific">Georgenia daeguensis</name>
    <dbReference type="NCBI Taxonomy" id="908355"/>
    <lineage>
        <taxon>Bacteria</taxon>
        <taxon>Bacillati</taxon>
        <taxon>Actinomycetota</taxon>
        <taxon>Actinomycetes</taxon>
        <taxon>Micrococcales</taxon>
        <taxon>Bogoriellaceae</taxon>
        <taxon>Georgenia</taxon>
    </lineage>
</organism>
<dbReference type="SUPFAM" id="SSF55874">
    <property type="entry name" value="ATPase domain of HSP90 chaperone/DNA topoisomerase II/histidine kinase"/>
    <property type="match status" value="1"/>
</dbReference>
<dbReference type="SUPFAM" id="SSF158472">
    <property type="entry name" value="HAMP domain-like"/>
    <property type="match status" value="1"/>
</dbReference>
<evidence type="ECO:0000256" key="8">
    <source>
        <dbReference type="ARBA" id="ARBA00022989"/>
    </source>
</evidence>
<dbReference type="PANTHER" id="PTHR45436:SF5">
    <property type="entry name" value="SENSOR HISTIDINE KINASE TRCS"/>
    <property type="match status" value="1"/>
</dbReference>
<dbReference type="InterPro" id="IPR003660">
    <property type="entry name" value="HAMP_dom"/>
</dbReference>
<dbReference type="InterPro" id="IPR005467">
    <property type="entry name" value="His_kinase_dom"/>
</dbReference>
<keyword evidence="6 11" id="KW-0812">Transmembrane</keyword>
<keyword evidence="5" id="KW-0808">Transferase</keyword>
<evidence type="ECO:0000259" key="13">
    <source>
        <dbReference type="PROSITE" id="PS50885"/>
    </source>
</evidence>
<evidence type="ECO:0000256" key="5">
    <source>
        <dbReference type="ARBA" id="ARBA00022679"/>
    </source>
</evidence>
<accession>A0ABP8ET38</accession>
<evidence type="ECO:0000256" key="1">
    <source>
        <dbReference type="ARBA" id="ARBA00000085"/>
    </source>
</evidence>
<dbReference type="Gene3D" id="1.10.287.130">
    <property type="match status" value="1"/>
</dbReference>
<name>A0ABP8ET38_9MICO</name>
<dbReference type="InterPro" id="IPR003661">
    <property type="entry name" value="HisK_dim/P_dom"/>
</dbReference>
<dbReference type="RefSeq" id="WP_345039419.1">
    <property type="nucleotide sequence ID" value="NZ_BAABBA010000006.1"/>
</dbReference>
<feature type="transmembrane region" description="Helical" evidence="11">
    <location>
        <begin position="186"/>
        <end position="204"/>
    </location>
</feature>